<protein>
    <submittedName>
        <fullName evidence="1">Uncharacterized protein</fullName>
    </submittedName>
</protein>
<keyword evidence="2" id="KW-1185">Reference proteome</keyword>
<evidence type="ECO:0000313" key="1">
    <source>
        <dbReference type="EMBL" id="KAJ7320850.1"/>
    </source>
</evidence>
<accession>A0AAD6ZFA3</accession>
<proteinExistence type="predicted"/>
<evidence type="ECO:0000313" key="2">
    <source>
        <dbReference type="Proteomes" id="UP001218218"/>
    </source>
</evidence>
<reference evidence="1" key="1">
    <citation type="submission" date="2023-03" db="EMBL/GenBank/DDBJ databases">
        <title>Massive genome expansion in bonnet fungi (Mycena s.s.) driven by repeated elements and novel gene families across ecological guilds.</title>
        <authorList>
            <consortium name="Lawrence Berkeley National Laboratory"/>
            <person name="Harder C.B."/>
            <person name="Miyauchi S."/>
            <person name="Viragh M."/>
            <person name="Kuo A."/>
            <person name="Thoen E."/>
            <person name="Andreopoulos B."/>
            <person name="Lu D."/>
            <person name="Skrede I."/>
            <person name="Drula E."/>
            <person name="Henrissat B."/>
            <person name="Morin E."/>
            <person name="Kohler A."/>
            <person name="Barry K."/>
            <person name="LaButti K."/>
            <person name="Morin E."/>
            <person name="Salamov A."/>
            <person name="Lipzen A."/>
            <person name="Mereny Z."/>
            <person name="Hegedus B."/>
            <person name="Baldrian P."/>
            <person name="Stursova M."/>
            <person name="Weitz H."/>
            <person name="Taylor A."/>
            <person name="Grigoriev I.V."/>
            <person name="Nagy L.G."/>
            <person name="Martin F."/>
            <person name="Kauserud H."/>
        </authorList>
    </citation>
    <scope>NUCLEOTIDE SEQUENCE</scope>
    <source>
        <strain evidence="1">CBHHK002</strain>
    </source>
</reference>
<comment type="caution">
    <text evidence="1">The sequence shown here is derived from an EMBL/GenBank/DDBJ whole genome shotgun (WGS) entry which is preliminary data.</text>
</comment>
<sequence length="155" mass="16973">MCAAETTICEVMWHTSSVFTRTSTTVSALPSFCVCCALRPSFFVPFFRYPRGSNNMSQCEHSVSLPPAVESWWVATGCTEFHQHRPTITLPPPVYSWWEATGSAQFAGTVLEEVPGLVITGAYVVAWDVAAGGGRRCRSVHATTDTTHNKQGEVQ</sequence>
<gene>
    <name evidence="1" type="ORF">DFH08DRAFT_388250</name>
</gene>
<organism evidence="1 2">
    <name type="scientific">Mycena albidolilacea</name>
    <dbReference type="NCBI Taxonomy" id="1033008"/>
    <lineage>
        <taxon>Eukaryota</taxon>
        <taxon>Fungi</taxon>
        <taxon>Dikarya</taxon>
        <taxon>Basidiomycota</taxon>
        <taxon>Agaricomycotina</taxon>
        <taxon>Agaricomycetes</taxon>
        <taxon>Agaricomycetidae</taxon>
        <taxon>Agaricales</taxon>
        <taxon>Marasmiineae</taxon>
        <taxon>Mycenaceae</taxon>
        <taxon>Mycena</taxon>
    </lineage>
</organism>
<name>A0AAD6ZFA3_9AGAR</name>
<dbReference type="AlphaFoldDB" id="A0AAD6ZFA3"/>
<dbReference type="Proteomes" id="UP001218218">
    <property type="component" value="Unassembled WGS sequence"/>
</dbReference>
<dbReference type="EMBL" id="JARIHO010000053">
    <property type="protein sequence ID" value="KAJ7320850.1"/>
    <property type="molecule type" value="Genomic_DNA"/>
</dbReference>